<accession>A0AAE0W8T4</accession>
<dbReference type="AlphaFoldDB" id="A0AAE0W8T4"/>
<keyword evidence="1" id="KW-0472">Membrane</keyword>
<reference evidence="2" key="3">
    <citation type="submission" date="2023-05" db="EMBL/GenBank/DDBJ databases">
        <authorList>
            <person name="Smith C.H."/>
        </authorList>
    </citation>
    <scope>NUCLEOTIDE SEQUENCE</scope>
    <source>
        <strain evidence="2">CHS0354</strain>
        <tissue evidence="2">Mantle</tissue>
    </source>
</reference>
<gene>
    <name evidence="2" type="ORF">CHS0354_007174</name>
</gene>
<protein>
    <recommendedName>
        <fullName evidence="4">Glycosyltransferase STELLO1</fullName>
    </recommendedName>
</protein>
<evidence type="ECO:0000313" key="2">
    <source>
        <dbReference type="EMBL" id="KAK3604470.1"/>
    </source>
</evidence>
<dbReference type="Proteomes" id="UP001195483">
    <property type="component" value="Unassembled WGS sequence"/>
</dbReference>
<dbReference type="EMBL" id="JAEAOA010000489">
    <property type="protein sequence ID" value="KAK3604470.1"/>
    <property type="molecule type" value="Genomic_DNA"/>
</dbReference>
<evidence type="ECO:0000313" key="3">
    <source>
        <dbReference type="Proteomes" id="UP001195483"/>
    </source>
</evidence>
<comment type="caution">
    <text evidence="2">The sequence shown here is derived from an EMBL/GenBank/DDBJ whole genome shotgun (WGS) entry which is preliminary data.</text>
</comment>
<keyword evidence="1" id="KW-0812">Transmembrane</keyword>
<dbReference type="PANTHER" id="PTHR31362">
    <property type="entry name" value="GLYCOSYLTRANSFERASE STELLO1-RELATED"/>
    <property type="match status" value="1"/>
</dbReference>
<reference evidence="2" key="1">
    <citation type="journal article" date="2021" name="Genome Biol. Evol.">
        <title>A High-Quality Reference Genome for a Parasitic Bivalve with Doubly Uniparental Inheritance (Bivalvia: Unionida).</title>
        <authorList>
            <person name="Smith C.H."/>
        </authorList>
    </citation>
    <scope>NUCLEOTIDE SEQUENCE</scope>
    <source>
        <strain evidence="2">CHS0354</strain>
    </source>
</reference>
<organism evidence="2 3">
    <name type="scientific">Potamilus streckersoni</name>
    <dbReference type="NCBI Taxonomy" id="2493646"/>
    <lineage>
        <taxon>Eukaryota</taxon>
        <taxon>Metazoa</taxon>
        <taxon>Spiralia</taxon>
        <taxon>Lophotrochozoa</taxon>
        <taxon>Mollusca</taxon>
        <taxon>Bivalvia</taxon>
        <taxon>Autobranchia</taxon>
        <taxon>Heteroconchia</taxon>
        <taxon>Palaeoheterodonta</taxon>
        <taxon>Unionida</taxon>
        <taxon>Unionoidea</taxon>
        <taxon>Unionidae</taxon>
        <taxon>Ambleminae</taxon>
        <taxon>Lampsilini</taxon>
        <taxon>Potamilus</taxon>
    </lineage>
</organism>
<proteinExistence type="predicted"/>
<evidence type="ECO:0008006" key="4">
    <source>
        <dbReference type="Google" id="ProtNLM"/>
    </source>
</evidence>
<keyword evidence="3" id="KW-1185">Reference proteome</keyword>
<dbReference type="Pfam" id="PF03385">
    <property type="entry name" value="STELLO"/>
    <property type="match status" value="1"/>
</dbReference>
<reference evidence="2" key="2">
    <citation type="journal article" date="2021" name="Genome Biol. Evol.">
        <title>Developing a high-quality reference genome for a parasitic bivalve with doubly uniparental inheritance (Bivalvia: Unionida).</title>
        <authorList>
            <person name="Smith C.H."/>
        </authorList>
    </citation>
    <scope>NUCLEOTIDE SEQUENCE</scope>
    <source>
        <strain evidence="2">CHS0354</strain>
        <tissue evidence="2">Mantle</tissue>
    </source>
</reference>
<keyword evidence="1" id="KW-1133">Transmembrane helix</keyword>
<dbReference type="PANTHER" id="PTHR31362:SF0">
    <property type="entry name" value="EXOSTOSIN DOMAIN-CONTAINING PROTEIN-RELATED"/>
    <property type="match status" value="1"/>
</dbReference>
<dbReference type="InterPro" id="IPR005049">
    <property type="entry name" value="STL-like"/>
</dbReference>
<name>A0AAE0W8T4_9BIVA</name>
<sequence length="446" mass="51482">MHNRFYSIVDSIGKVETKMRNSSVLTCVAVCFTMSMLYMVYNWHFKTDPGKCEHYVDGSSFKSTKHMPTIQKFISGLSAPVFKGDIFRERPDISRPRQISHTKDDTLNCTHWAVMTTIYSPSSAVQLLAADSTWCLVIAADTKTPKKEIYLSAIKRPVNVKFLTLEEQDALYPEISTLIPRAHFGRKNIGYLYAIHHGAKLIWDFDDDNLGVVNDSILQENWKYLTVCSEYKYNLLNPYPYFVVNESYTWPRGIPLEDIRNKDIIPKLCQSSRPIKVGVVQSLANLQPDVDAIYRFTRDTPFNFGATTESHLPVVLPSGVYAPFNAQATLWMEPAFKYLALPISVHGRVSDIWRSYFTQFFLHRENMRLAFVPPYVTQYRNVHEILGDFNAENDIYQKVKRLADLLSLLQNSNYVDNISFLYAELYSRGYIEIEDVEFIQVWVDTL</sequence>
<feature type="transmembrane region" description="Helical" evidence="1">
    <location>
        <begin position="21"/>
        <end position="41"/>
    </location>
</feature>
<evidence type="ECO:0000256" key="1">
    <source>
        <dbReference type="SAM" id="Phobius"/>
    </source>
</evidence>